<reference evidence="1 3" key="2">
    <citation type="submission" date="2015-06" db="EMBL/GenBank/DDBJ databases">
        <title>Genome sequencing project of Bacillus galactosidilyticus PL133.</title>
        <authorList>
            <person name="Gaiero J."/>
            <person name="Nicol R."/>
            <person name="Habash M."/>
        </authorList>
    </citation>
    <scope>NUCLEOTIDE SEQUENCE [LARGE SCALE GENOMIC DNA]</scope>
    <source>
        <strain evidence="1 3">PL133</strain>
    </source>
</reference>
<comment type="caution">
    <text evidence="1">The sequence shown here is derived from an EMBL/GenBank/DDBJ whole genome shotgun (WGS) entry which is preliminary data.</text>
</comment>
<evidence type="ECO:0000313" key="3">
    <source>
        <dbReference type="Proteomes" id="UP000053881"/>
    </source>
</evidence>
<sequence length="139" mass="16445">MQPNYTNMGCSMMMGPKLRLAVEQQLSDDLKEYGIIWNRFKFDWSDSCVEGHEATYLDGRIENFSGINVFNEKDEHIAEGWMEFIHEPRSAFFIAYWEFLDIFDSDKEIRIKDDVGIPLHIYHKIPKNIRSNYKADVLK</sequence>
<dbReference type="OrthoDB" id="883339at2"/>
<organism evidence="1 3">
    <name type="scientific">Lederbergia galactosidilytica</name>
    <dbReference type="NCBI Taxonomy" id="217031"/>
    <lineage>
        <taxon>Bacteria</taxon>
        <taxon>Bacillati</taxon>
        <taxon>Bacillota</taxon>
        <taxon>Bacilli</taxon>
        <taxon>Bacillales</taxon>
        <taxon>Bacillaceae</taxon>
        <taxon>Lederbergia</taxon>
    </lineage>
</organism>
<evidence type="ECO:0000313" key="2">
    <source>
        <dbReference type="EMBL" id="OAK70683.1"/>
    </source>
</evidence>
<protein>
    <submittedName>
        <fullName evidence="1">Uncharacterized protein</fullName>
    </submittedName>
</protein>
<accession>A0A0Q9Y751</accession>
<reference evidence="2 4" key="1">
    <citation type="submission" date="2015-05" db="EMBL/GenBank/DDBJ databases">
        <title>Comparison of genome.</title>
        <authorList>
            <person name="Zheng Z."/>
            <person name="Sun M."/>
        </authorList>
    </citation>
    <scope>NUCLEOTIDE SEQUENCE [LARGE SCALE GENOMIC DNA]</scope>
    <source>
        <strain evidence="2 4">G25-74</strain>
    </source>
</reference>
<dbReference type="EMBL" id="LDJR01000049">
    <property type="protein sequence ID" value="OAK70683.1"/>
    <property type="molecule type" value="Genomic_DNA"/>
</dbReference>
<dbReference type="RefSeq" id="WP_057994759.1">
    <property type="nucleotide sequence ID" value="NZ_JAGGKH010000016.1"/>
</dbReference>
<dbReference type="STRING" id="217031.ABB05_11920"/>
<evidence type="ECO:0000313" key="4">
    <source>
        <dbReference type="Proteomes" id="UP000077881"/>
    </source>
</evidence>
<evidence type="ECO:0000313" key="1">
    <source>
        <dbReference type="EMBL" id="KRG12900.1"/>
    </source>
</evidence>
<dbReference type="Proteomes" id="UP000053881">
    <property type="component" value="Unassembled WGS sequence"/>
</dbReference>
<dbReference type="EMBL" id="LGPB01000085">
    <property type="protein sequence ID" value="KRG12900.1"/>
    <property type="molecule type" value="Genomic_DNA"/>
</dbReference>
<name>A0A0Q9Y751_9BACI</name>
<keyword evidence="4" id="KW-1185">Reference proteome</keyword>
<dbReference type="PATRIC" id="fig|217031.4.peg.3349"/>
<dbReference type="Proteomes" id="UP000077881">
    <property type="component" value="Unassembled WGS sequence"/>
</dbReference>
<proteinExistence type="predicted"/>
<gene>
    <name evidence="2" type="ORF">ABB05_11920</name>
    <name evidence="1" type="ORF">ACA29_10080</name>
</gene>
<dbReference type="AlphaFoldDB" id="A0A0Q9Y751"/>